<evidence type="ECO:0000256" key="2">
    <source>
        <dbReference type="PROSITE-ProRule" id="PRU00708"/>
    </source>
</evidence>
<reference evidence="3 4" key="1">
    <citation type="journal article" date="2020" name="IScience">
        <title>Genome Sequencing of the Endangered Kingdonia uniflora (Circaeasteraceae, Ranunculales) Reveals Potential Mechanisms of Evolutionary Specialization.</title>
        <authorList>
            <person name="Sun Y."/>
            <person name="Deng T."/>
            <person name="Zhang A."/>
            <person name="Moore M.J."/>
            <person name="Landis J.B."/>
            <person name="Lin N."/>
            <person name="Zhang H."/>
            <person name="Zhang X."/>
            <person name="Huang J."/>
            <person name="Zhang X."/>
            <person name="Sun H."/>
            <person name="Wang H."/>
        </authorList>
    </citation>
    <scope>NUCLEOTIDE SEQUENCE [LARGE SCALE GENOMIC DNA]</scope>
    <source>
        <strain evidence="3">TB1705</strain>
        <tissue evidence="3">Leaf</tissue>
    </source>
</reference>
<evidence type="ECO:0000313" key="3">
    <source>
        <dbReference type="EMBL" id="KAF6138169.1"/>
    </source>
</evidence>
<dbReference type="EMBL" id="JACGCM010002611">
    <property type="protein sequence ID" value="KAF6138169.1"/>
    <property type="molecule type" value="Genomic_DNA"/>
</dbReference>
<keyword evidence="1" id="KW-0677">Repeat</keyword>
<evidence type="ECO:0000313" key="4">
    <source>
        <dbReference type="Proteomes" id="UP000541444"/>
    </source>
</evidence>
<protein>
    <recommendedName>
        <fullName evidence="5">Pentatricopeptide repeat-containing protein</fullName>
    </recommendedName>
</protein>
<dbReference type="Gene3D" id="1.25.40.10">
    <property type="entry name" value="Tetratricopeptide repeat domain"/>
    <property type="match status" value="1"/>
</dbReference>
<dbReference type="Pfam" id="PF13041">
    <property type="entry name" value="PPR_2"/>
    <property type="match status" value="1"/>
</dbReference>
<dbReference type="Proteomes" id="UP000541444">
    <property type="component" value="Unassembled WGS sequence"/>
</dbReference>
<organism evidence="3 4">
    <name type="scientific">Kingdonia uniflora</name>
    <dbReference type="NCBI Taxonomy" id="39325"/>
    <lineage>
        <taxon>Eukaryota</taxon>
        <taxon>Viridiplantae</taxon>
        <taxon>Streptophyta</taxon>
        <taxon>Embryophyta</taxon>
        <taxon>Tracheophyta</taxon>
        <taxon>Spermatophyta</taxon>
        <taxon>Magnoliopsida</taxon>
        <taxon>Ranunculales</taxon>
        <taxon>Circaeasteraceae</taxon>
        <taxon>Kingdonia</taxon>
    </lineage>
</organism>
<keyword evidence="4" id="KW-1185">Reference proteome</keyword>
<feature type="repeat" description="PPR" evidence="2">
    <location>
        <begin position="29"/>
        <end position="63"/>
    </location>
</feature>
<evidence type="ECO:0008006" key="5">
    <source>
        <dbReference type="Google" id="ProtNLM"/>
    </source>
</evidence>
<comment type="caution">
    <text evidence="3">The sequence shown here is derived from an EMBL/GenBank/DDBJ whole genome shotgun (WGS) entry which is preliminary data.</text>
</comment>
<dbReference type="PROSITE" id="PS51375">
    <property type="entry name" value="PPR"/>
    <property type="match status" value="1"/>
</dbReference>
<name>A0A7J7L6J6_9MAGN</name>
<accession>A0A7J7L6J6</accession>
<dbReference type="OrthoDB" id="1934535at2759"/>
<dbReference type="AlphaFoldDB" id="A0A7J7L6J6"/>
<gene>
    <name evidence="3" type="ORF">GIB67_011009</name>
</gene>
<sequence>MMIDALQRWEDRKGTNSIEVESTRSASPDVVTYNSLIYSLCNQANGKEAAKGISEMIGRGDLPNIHPFSILIDAMPRKAWLKRHMSV</sequence>
<evidence type="ECO:0000256" key="1">
    <source>
        <dbReference type="ARBA" id="ARBA00022737"/>
    </source>
</evidence>
<dbReference type="InterPro" id="IPR011990">
    <property type="entry name" value="TPR-like_helical_dom_sf"/>
</dbReference>
<dbReference type="InterPro" id="IPR002885">
    <property type="entry name" value="PPR_rpt"/>
</dbReference>
<proteinExistence type="predicted"/>